<reference evidence="1 2" key="1">
    <citation type="submission" date="2018-08" db="EMBL/GenBank/DDBJ databases">
        <title>A genome reference for cultivated species of the human gut microbiota.</title>
        <authorList>
            <person name="Zou Y."/>
            <person name="Xue W."/>
            <person name="Luo G."/>
        </authorList>
    </citation>
    <scope>NUCLEOTIDE SEQUENCE [LARGE SCALE GENOMIC DNA]</scope>
    <source>
        <strain evidence="1 2">OF03-9BH</strain>
    </source>
</reference>
<comment type="caution">
    <text evidence="1">The sequence shown here is derived from an EMBL/GenBank/DDBJ whole genome shotgun (WGS) entry which is preliminary data.</text>
</comment>
<dbReference type="Proteomes" id="UP000286075">
    <property type="component" value="Unassembled WGS sequence"/>
</dbReference>
<evidence type="ECO:0000313" key="1">
    <source>
        <dbReference type="EMBL" id="RGX77918.1"/>
    </source>
</evidence>
<dbReference type="EMBL" id="QSCF01000021">
    <property type="protein sequence ID" value="RGX77918.1"/>
    <property type="molecule type" value="Genomic_DNA"/>
</dbReference>
<organism evidence="1 2">
    <name type="scientific">Bacteroides stercorirosoris</name>
    <dbReference type="NCBI Taxonomy" id="871324"/>
    <lineage>
        <taxon>Bacteria</taxon>
        <taxon>Pseudomonadati</taxon>
        <taxon>Bacteroidota</taxon>
        <taxon>Bacteroidia</taxon>
        <taxon>Bacteroidales</taxon>
        <taxon>Bacteroidaceae</taxon>
        <taxon>Bacteroides</taxon>
    </lineage>
</organism>
<protein>
    <submittedName>
        <fullName evidence="1">Uncharacterized protein</fullName>
    </submittedName>
</protein>
<dbReference type="AlphaFoldDB" id="A0A413H329"/>
<evidence type="ECO:0000313" key="2">
    <source>
        <dbReference type="Proteomes" id="UP000286075"/>
    </source>
</evidence>
<sequence length="80" mass="8918">MSQGYIIGELQEGFSPANITNSDNFVNLLYYFGMLTISGKYQGRIKLAIPNLTVQEQLYTFLQSVNYPIMAITAQDCSGI</sequence>
<gene>
    <name evidence="1" type="ORF">DXA68_13550</name>
</gene>
<accession>A0A413H329</accession>
<proteinExistence type="predicted"/>
<name>A0A413H329_9BACE</name>